<feature type="transmembrane region" description="Helical" evidence="1">
    <location>
        <begin position="5"/>
        <end position="22"/>
    </location>
</feature>
<evidence type="ECO:0000313" key="2">
    <source>
        <dbReference type="EMBL" id="EHP45997.1"/>
    </source>
</evidence>
<keyword evidence="1" id="KW-1133">Transmembrane helix</keyword>
<dbReference type="GeneID" id="98070119"/>
<sequence>MKLKIYLYLVLMGSFVLFYIWYETNRPATIDWRETFSVNDKIPFGTYIVSKSLPYLFPEGKIEISRSPVPERLEYMDTLCPSAYIFVNYGFQTDPVEMKYLLDFVEKGNYMFIAALQMPDTLLSLFHLKGKSNFEEQKHQLKVDTTGWQYLFRKKFFAYFEPQEGFGGKILGTVTEKDYPDFVQVNYGRGKIFLNLNPHAFTNYHILGAGEGKYYYKALSCLPKEVNVIWDEYKISGPEGGESPFRVILRYPALKEAWYLLLVSGILYLLFRFKREQRAMPVIRPPENKSLEFISAISSLYYKQRDHYRIALKQIAFFLDRIAIKYKLDTEKLDERLVEQLAQRSGREEGKVKQLIQLISVIRETKQVSEMRLKELVSLVELFNDKK</sequence>
<dbReference type="EMBL" id="ADMC01000027">
    <property type="protein sequence ID" value="EHP45997.1"/>
    <property type="molecule type" value="Genomic_DNA"/>
</dbReference>
<evidence type="ECO:0000313" key="3">
    <source>
        <dbReference type="Proteomes" id="UP000004892"/>
    </source>
</evidence>
<protein>
    <recommendedName>
        <fullName evidence="4">DUF4350 domain-containing protein</fullName>
    </recommendedName>
</protein>
<accession>H1DJZ7</accession>
<name>H1DJZ7_9BACT</name>
<reference evidence="2 3" key="1">
    <citation type="submission" date="2012-01" db="EMBL/GenBank/DDBJ databases">
        <title>The Genome Sequence of Odoribacter laneus YIT 12061.</title>
        <authorList>
            <consortium name="The Broad Institute Genome Sequencing Platform"/>
            <person name="Earl A."/>
            <person name="Ward D."/>
            <person name="Feldgarden M."/>
            <person name="Gevers D."/>
            <person name="Morotomi M."/>
            <person name="Young S.K."/>
            <person name="Zeng Q."/>
            <person name="Gargeya S."/>
            <person name="Fitzgerald M."/>
            <person name="Haas B."/>
            <person name="Abouelleil A."/>
            <person name="Alvarado L."/>
            <person name="Arachchi H.M."/>
            <person name="Berlin A."/>
            <person name="Chapman S.B."/>
            <person name="Gearin G."/>
            <person name="Goldberg J."/>
            <person name="Griggs A."/>
            <person name="Gujja S."/>
            <person name="Hansen M."/>
            <person name="Heiman D."/>
            <person name="Howarth C."/>
            <person name="Larimer J."/>
            <person name="Lui A."/>
            <person name="MacDonald P.J.P."/>
            <person name="McCowen C."/>
            <person name="Montmayeur A."/>
            <person name="Murphy C."/>
            <person name="Neiman D."/>
            <person name="Pearson M."/>
            <person name="Priest M."/>
            <person name="Roberts A."/>
            <person name="Saif S."/>
            <person name="Shea T."/>
            <person name="Sisk P."/>
            <person name="Stolte C."/>
            <person name="Sykes S."/>
            <person name="Wortman J."/>
            <person name="Nusbaum C."/>
            <person name="Birren B."/>
        </authorList>
    </citation>
    <scope>NUCLEOTIDE SEQUENCE [LARGE SCALE GENOMIC DNA]</scope>
    <source>
        <strain evidence="2 3">YIT 12061</strain>
    </source>
</reference>
<evidence type="ECO:0000256" key="1">
    <source>
        <dbReference type="SAM" id="Phobius"/>
    </source>
</evidence>
<proteinExistence type="predicted"/>
<dbReference type="PATRIC" id="fig|742817.3.peg.2766"/>
<dbReference type="HOGENOM" id="CLU_036786_1_0_10"/>
<comment type="caution">
    <text evidence="2">The sequence shown here is derived from an EMBL/GenBank/DDBJ whole genome shotgun (WGS) entry which is preliminary data.</text>
</comment>
<gene>
    <name evidence="2" type="ORF">HMPREF9449_02583</name>
</gene>
<keyword evidence="1" id="KW-0812">Transmembrane</keyword>
<organism evidence="2 3">
    <name type="scientific">Odoribacter laneus YIT 12061</name>
    <dbReference type="NCBI Taxonomy" id="742817"/>
    <lineage>
        <taxon>Bacteria</taxon>
        <taxon>Pseudomonadati</taxon>
        <taxon>Bacteroidota</taxon>
        <taxon>Bacteroidia</taxon>
        <taxon>Bacteroidales</taxon>
        <taxon>Odoribacteraceae</taxon>
        <taxon>Odoribacter</taxon>
    </lineage>
</organism>
<keyword evidence="3" id="KW-1185">Reference proteome</keyword>
<dbReference type="Proteomes" id="UP000004892">
    <property type="component" value="Unassembled WGS sequence"/>
</dbReference>
<dbReference type="AlphaFoldDB" id="H1DJZ7"/>
<dbReference type="STRING" id="742817.HMPREF9449_02583"/>
<dbReference type="eggNOG" id="ENOG502Z8TX">
    <property type="taxonomic scope" value="Bacteria"/>
</dbReference>
<evidence type="ECO:0008006" key="4">
    <source>
        <dbReference type="Google" id="ProtNLM"/>
    </source>
</evidence>
<keyword evidence="1" id="KW-0472">Membrane</keyword>
<dbReference type="RefSeq" id="WP_009137727.1">
    <property type="nucleotide sequence ID" value="NZ_JH594597.1"/>
</dbReference>